<evidence type="ECO:0008006" key="3">
    <source>
        <dbReference type="Google" id="ProtNLM"/>
    </source>
</evidence>
<sequence>MRYTIHENSENINDNDREFIDSRVGLSLSRFNNITSSFDIVFDKLDNGKSPLTSCTICIKMTNATDIVVTDSANSIQQAFLITLNRVKRNIERQLKRSKGSRLGPSLNARQ</sequence>
<comment type="caution">
    <text evidence="1">The sequence shown here is derived from an EMBL/GenBank/DDBJ whole genome shotgun (WGS) entry which is preliminary data.</text>
</comment>
<proteinExistence type="predicted"/>
<accession>A0ABU2ZQ08</accession>
<gene>
    <name evidence="1" type="ORF">RM552_06560</name>
</gene>
<name>A0ABU2ZQ08_9ALTE</name>
<keyword evidence="2" id="KW-1185">Reference proteome</keyword>
<dbReference type="Gene3D" id="3.30.160.100">
    <property type="entry name" value="Ribosome hibernation promotion factor-like"/>
    <property type="match status" value="1"/>
</dbReference>
<dbReference type="RefSeq" id="WP_311367972.1">
    <property type="nucleotide sequence ID" value="NZ_JAVRHX010000001.1"/>
</dbReference>
<reference evidence="1 2" key="1">
    <citation type="submission" date="2023-09" db="EMBL/GenBank/DDBJ databases">
        <authorList>
            <person name="Rey-Velasco X."/>
        </authorList>
    </citation>
    <scope>NUCLEOTIDE SEQUENCE [LARGE SCALE GENOMIC DNA]</scope>
    <source>
        <strain evidence="1 2">P117</strain>
    </source>
</reference>
<dbReference type="Proteomes" id="UP001253545">
    <property type="component" value="Unassembled WGS sequence"/>
</dbReference>
<evidence type="ECO:0000313" key="2">
    <source>
        <dbReference type="Proteomes" id="UP001253545"/>
    </source>
</evidence>
<dbReference type="InterPro" id="IPR036567">
    <property type="entry name" value="RHF-like"/>
</dbReference>
<evidence type="ECO:0000313" key="1">
    <source>
        <dbReference type="EMBL" id="MDT0594501.1"/>
    </source>
</evidence>
<organism evidence="1 2">
    <name type="scientific">Glaciecola petra</name>
    <dbReference type="NCBI Taxonomy" id="3075602"/>
    <lineage>
        <taxon>Bacteria</taxon>
        <taxon>Pseudomonadati</taxon>
        <taxon>Pseudomonadota</taxon>
        <taxon>Gammaproteobacteria</taxon>
        <taxon>Alteromonadales</taxon>
        <taxon>Alteromonadaceae</taxon>
        <taxon>Glaciecola</taxon>
    </lineage>
</organism>
<protein>
    <recommendedName>
        <fullName evidence="3">Ribosomal subunit interface protein</fullName>
    </recommendedName>
</protein>
<dbReference type="SUPFAM" id="SSF69754">
    <property type="entry name" value="Ribosome binding protein Y (YfiA homologue)"/>
    <property type="match status" value="1"/>
</dbReference>
<dbReference type="EMBL" id="JAVRHX010000001">
    <property type="protein sequence ID" value="MDT0594501.1"/>
    <property type="molecule type" value="Genomic_DNA"/>
</dbReference>